<dbReference type="AlphaFoldDB" id="A0A9D1AC08"/>
<feature type="transmembrane region" description="Helical" evidence="1">
    <location>
        <begin position="49"/>
        <end position="66"/>
    </location>
</feature>
<dbReference type="Proteomes" id="UP000886757">
    <property type="component" value="Unassembled WGS sequence"/>
</dbReference>
<reference evidence="2" key="1">
    <citation type="submission" date="2020-10" db="EMBL/GenBank/DDBJ databases">
        <authorList>
            <person name="Gilroy R."/>
        </authorList>
    </citation>
    <scope>NUCLEOTIDE SEQUENCE</scope>
    <source>
        <strain evidence="2">ChiSjej4B22-8148</strain>
    </source>
</reference>
<dbReference type="EMBL" id="DVGK01000024">
    <property type="protein sequence ID" value="HIR12592.1"/>
    <property type="molecule type" value="Genomic_DNA"/>
</dbReference>
<feature type="transmembrane region" description="Helical" evidence="1">
    <location>
        <begin position="116"/>
        <end position="139"/>
    </location>
</feature>
<name>A0A9D1AC08_9FIRM</name>
<gene>
    <name evidence="2" type="ORF">IAB31_01555</name>
</gene>
<accession>A0A9D1AC08</accession>
<keyword evidence="1" id="KW-1133">Transmembrane helix</keyword>
<evidence type="ECO:0000313" key="3">
    <source>
        <dbReference type="Proteomes" id="UP000886757"/>
    </source>
</evidence>
<evidence type="ECO:0000313" key="2">
    <source>
        <dbReference type="EMBL" id="HIR12592.1"/>
    </source>
</evidence>
<proteinExistence type="predicted"/>
<protein>
    <submittedName>
        <fullName evidence="2">Uncharacterized protein</fullName>
    </submittedName>
</protein>
<comment type="caution">
    <text evidence="2">The sequence shown here is derived from an EMBL/GenBank/DDBJ whole genome shotgun (WGS) entry which is preliminary data.</text>
</comment>
<keyword evidence="1" id="KW-0812">Transmembrane</keyword>
<organism evidence="2 3">
    <name type="scientific">Candidatus Choladousia intestinavium</name>
    <dbReference type="NCBI Taxonomy" id="2840727"/>
    <lineage>
        <taxon>Bacteria</taxon>
        <taxon>Bacillati</taxon>
        <taxon>Bacillota</taxon>
        <taxon>Clostridia</taxon>
        <taxon>Lachnospirales</taxon>
        <taxon>Lachnospiraceae</taxon>
        <taxon>Lachnospiraceae incertae sedis</taxon>
        <taxon>Candidatus Choladousia</taxon>
    </lineage>
</organism>
<sequence>MIRKKYSSDYKIHQSLDKNGRIKKEAEYTGTKYRFALPKEARLPRAGRLFAAGVLGWAAYLLPLATRNYLSSVIFCILPHVCAAIPLWLFLYSLFQARFGQEPLFREKADKISGRLYYGALATAVLSALAVLGSLAWILFMAHGNFVAGDILFLICDCYLLLLSGVVFYLRDLCKMEAA</sequence>
<keyword evidence="1" id="KW-0472">Membrane</keyword>
<reference evidence="2" key="2">
    <citation type="journal article" date="2021" name="PeerJ">
        <title>Extensive microbial diversity within the chicken gut microbiome revealed by metagenomics and culture.</title>
        <authorList>
            <person name="Gilroy R."/>
            <person name="Ravi A."/>
            <person name="Getino M."/>
            <person name="Pursley I."/>
            <person name="Horton D.L."/>
            <person name="Alikhan N.F."/>
            <person name="Baker D."/>
            <person name="Gharbi K."/>
            <person name="Hall N."/>
            <person name="Watson M."/>
            <person name="Adriaenssens E.M."/>
            <person name="Foster-Nyarko E."/>
            <person name="Jarju S."/>
            <person name="Secka A."/>
            <person name="Antonio M."/>
            <person name="Oren A."/>
            <person name="Chaudhuri R.R."/>
            <person name="La Ragione R."/>
            <person name="Hildebrand F."/>
            <person name="Pallen M.J."/>
        </authorList>
    </citation>
    <scope>NUCLEOTIDE SEQUENCE</scope>
    <source>
        <strain evidence="2">ChiSjej4B22-8148</strain>
    </source>
</reference>
<evidence type="ECO:0000256" key="1">
    <source>
        <dbReference type="SAM" id="Phobius"/>
    </source>
</evidence>
<feature type="transmembrane region" description="Helical" evidence="1">
    <location>
        <begin position="72"/>
        <end position="95"/>
    </location>
</feature>
<feature type="transmembrane region" description="Helical" evidence="1">
    <location>
        <begin position="151"/>
        <end position="170"/>
    </location>
</feature>